<dbReference type="InterPro" id="IPR038296">
    <property type="entry name" value="ParD_sf"/>
</dbReference>
<name>A0A7X0JJN5_9HYPH</name>
<dbReference type="SUPFAM" id="SSF47598">
    <property type="entry name" value="Ribbon-helix-helix"/>
    <property type="match status" value="1"/>
</dbReference>
<protein>
    <submittedName>
        <fullName evidence="4">Antitoxin ParD1/3/4</fullName>
    </submittedName>
</protein>
<evidence type="ECO:0000256" key="1">
    <source>
        <dbReference type="ARBA" id="ARBA00008580"/>
    </source>
</evidence>
<dbReference type="PANTHER" id="PTHR36582">
    <property type="entry name" value="ANTITOXIN PARD"/>
    <property type="match status" value="1"/>
</dbReference>
<evidence type="ECO:0000256" key="3">
    <source>
        <dbReference type="SAM" id="MobiDB-lite"/>
    </source>
</evidence>
<dbReference type="InterPro" id="IPR010985">
    <property type="entry name" value="Ribbon_hlx_hlx"/>
</dbReference>
<dbReference type="CDD" id="cd22231">
    <property type="entry name" value="RHH_NikR_HicB-like"/>
    <property type="match status" value="1"/>
</dbReference>
<organism evidence="4 5">
    <name type="scientific">Rhizobium soli</name>
    <dbReference type="NCBI Taxonomy" id="424798"/>
    <lineage>
        <taxon>Bacteria</taxon>
        <taxon>Pseudomonadati</taxon>
        <taxon>Pseudomonadota</taxon>
        <taxon>Alphaproteobacteria</taxon>
        <taxon>Hyphomicrobiales</taxon>
        <taxon>Rhizobiaceae</taxon>
        <taxon>Rhizobium/Agrobacterium group</taxon>
        <taxon>Rhizobium</taxon>
    </lineage>
</organism>
<dbReference type="RefSeq" id="WP_246453981.1">
    <property type="nucleotide sequence ID" value="NZ_JACHBU010000003.1"/>
</dbReference>
<comment type="caution">
    <text evidence="4">The sequence shown here is derived from an EMBL/GenBank/DDBJ whole genome shotgun (WGS) entry which is preliminary data.</text>
</comment>
<evidence type="ECO:0000256" key="2">
    <source>
        <dbReference type="ARBA" id="ARBA00022649"/>
    </source>
</evidence>
<evidence type="ECO:0000313" key="4">
    <source>
        <dbReference type="EMBL" id="MBB6508763.1"/>
    </source>
</evidence>
<dbReference type="Proteomes" id="UP000585437">
    <property type="component" value="Unassembled WGS sequence"/>
</dbReference>
<dbReference type="Gene3D" id="6.10.10.120">
    <property type="entry name" value="Antitoxin ParD1-like"/>
    <property type="match status" value="1"/>
</dbReference>
<dbReference type="GO" id="GO:0006355">
    <property type="term" value="P:regulation of DNA-templated transcription"/>
    <property type="evidence" value="ECO:0007669"/>
    <property type="project" value="InterPro"/>
</dbReference>
<comment type="similarity">
    <text evidence="1">Belongs to the ParD antitoxin family.</text>
</comment>
<feature type="compositionally biased region" description="Acidic residues" evidence="3">
    <location>
        <begin position="58"/>
        <end position="74"/>
    </location>
</feature>
<evidence type="ECO:0000313" key="5">
    <source>
        <dbReference type="Proteomes" id="UP000585437"/>
    </source>
</evidence>
<keyword evidence="5" id="KW-1185">Reference proteome</keyword>
<accession>A0A7X0JJN5</accession>
<sequence>MMGELRSIRVDEKLAAFVEKQVEDGRYGSASEVIEDALRMLQESDAASLEAIRAAIQEGEDSGEPEPFDSDEFLEEMHRKHVR</sequence>
<reference evidence="4 5" key="1">
    <citation type="submission" date="2020-08" db="EMBL/GenBank/DDBJ databases">
        <title>The Agave Microbiome: Exploring the role of microbial communities in plant adaptations to desert environments.</title>
        <authorList>
            <person name="Partida-Martinez L.P."/>
        </authorList>
    </citation>
    <scope>NUCLEOTIDE SEQUENCE [LARGE SCALE GENOMIC DNA]</scope>
    <source>
        <strain evidence="4 5">AS3.12</strain>
    </source>
</reference>
<dbReference type="NCBIfam" id="TIGR02606">
    <property type="entry name" value="antidote_CC2985"/>
    <property type="match status" value="1"/>
</dbReference>
<keyword evidence="2" id="KW-1277">Toxin-antitoxin system</keyword>
<dbReference type="PANTHER" id="PTHR36582:SF2">
    <property type="entry name" value="ANTITOXIN PARD"/>
    <property type="match status" value="1"/>
</dbReference>
<dbReference type="EMBL" id="JACHBU010000003">
    <property type="protein sequence ID" value="MBB6508763.1"/>
    <property type="molecule type" value="Genomic_DNA"/>
</dbReference>
<dbReference type="AlphaFoldDB" id="A0A7X0JJN5"/>
<dbReference type="Pfam" id="PF03693">
    <property type="entry name" value="ParD_antitoxin"/>
    <property type="match status" value="1"/>
</dbReference>
<feature type="region of interest" description="Disordered" evidence="3">
    <location>
        <begin position="57"/>
        <end position="83"/>
    </location>
</feature>
<proteinExistence type="inferred from homology"/>
<gene>
    <name evidence="4" type="ORF">F4695_002112</name>
</gene>
<dbReference type="InterPro" id="IPR022789">
    <property type="entry name" value="ParD"/>
</dbReference>